<dbReference type="RefSeq" id="WP_108601898.1">
    <property type="nucleotide sequence ID" value="NZ_CP026604.1"/>
</dbReference>
<keyword evidence="2" id="KW-1133">Transmembrane helix</keyword>
<organism evidence="3 4">
    <name type="scientific">Saccharobesus litoralis</name>
    <dbReference type="NCBI Taxonomy" id="2172099"/>
    <lineage>
        <taxon>Bacteria</taxon>
        <taxon>Pseudomonadati</taxon>
        <taxon>Pseudomonadota</taxon>
        <taxon>Gammaproteobacteria</taxon>
        <taxon>Alteromonadales</taxon>
        <taxon>Alteromonadaceae</taxon>
        <taxon>Saccharobesus</taxon>
    </lineage>
</organism>
<sequence>MAEPTSSSLVPAILAGIVVVSSISLYALWPSDETPEVNQTKPEQVAMPTPAVEPEPINTAPEPEPEPVEIADPEPVIVDEPEPVVAPEPEEPSIPELEQSSGWMQNQIASLTSQNEVLAHDDLVNNDLVRKFVVFVDNASRGDLAHQYSPVKAPSTGIVVKAMQTGNEHYFTLEESSYSRYNDLANLIDNLPVSASMALFDLAKPLLSEAYEEIGYNGKDFDDTLLAAIDQALDAPVVEGDIRLIAPSAMYQFSDPALESLAPIQKLLIRMGPKNQKKVQAKLAQFKAELVR</sequence>
<dbReference type="AlphaFoldDB" id="A0A2S0VNN4"/>
<dbReference type="OrthoDB" id="5502479at2"/>
<reference evidence="3 4" key="1">
    <citation type="submission" date="2018-01" db="EMBL/GenBank/DDBJ databases">
        <title>Genome sequence of a Cantenovulum-like bacteria.</title>
        <authorList>
            <person name="Tan W.R."/>
            <person name="Lau N.-S."/>
            <person name="Go F."/>
            <person name="Amirul A.-A.A."/>
        </authorList>
    </citation>
    <scope>NUCLEOTIDE SEQUENCE [LARGE SCALE GENOMIC DNA]</scope>
    <source>
        <strain evidence="3 4">CCB-QB4</strain>
    </source>
</reference>
<keyword evidence="2" id="KW-0472">Membrane</keyword>
<evidence type="ECO:0000256" key="2">
    <source>
        <dbReference type="SAM" id="Phobius"/>
    </source>
</evidence>
<gene>
    <name evidence="3" type="ORF">C2869_04930</name>
</gene>
<dbReference type="InterPro" id="IPR021382">
    <property type="entry name" value="DUF3014"/>
</dbReference>
<dbReference type="Proteomes" id="UP000244441">
    <property type="component" value="Chromosome"/>
</dbReference>
<keyword evidence="4" id="KW-1185">Reference proteome</keyword>
<evidence type="ECO:0000313" key="4">
    <source>
        <dbReference type="Proteomes" id="UP000244441"/>
    </source>
</evidence>
<feature type="region of interest" description="Disordered" evidence="1">
    <location>
        <begin position="33"/>
        <end position="69"/>
    </location>
</feature>
<dbReference type="Pfam" id="PF11219">
    <property type="entry name" value="DUF3014"/>
    <property type="match status" value="1"/>
</dbReference>
<keyword evidence="2" id="KW-0812">Transmembrane</keyword>
<dbReference type="KEGG" id="cate:C2869_04930"/>
<evidence type="ECO:0000313" key="3">
    <source>
        <dbReference type="EMBL" id="AWB65824.1"/>
    </source>
</evidence>
<feature type="transmembrane region" description="Helical" evidence="2">
    <location>
        <begin position="9"/>
        <end position="29"/>
    </location>
</feature>
<accession>A0A2S0VNN4</accession>
<dbReference type="EMBL" id="CP026604">
    <property type="protein sequence ID" value="AWB65824.1"/>
    <property type="molecule type" value="Genomic_DNA"/>
</dbReference>
<evidence type="ECO:0000256" key="1">
    <source>
        <dbReference type="SAM" id="MobiDB-lite"/>
    </source>
</evidence>
<proteinExistence type="predicted"/>
<protein>
    <submittedName>
        <fullName evidence="3">DUF3014 domain-containing protein</fullName>
    </submittedName>
</protein>
<name>A0A2S0VNN4_9ALTE</name>